<dbReference type="AlphaFoldDB" id="A0A1M5REK3"/>
<dbReference type="Pfam" id="PF03702">
    <property type="entry name" value="AnmK"/>
    <property type="match status" value="1"/>
</dbReference>
<keyword evidence="2" id="KW-1185">Reference proteome</keyword>
<dbReference type="SUPFAM" id="SSF53067">
    <property type="entry name" value="Actin-like ATPase domain"/>
    <property type="match status" value="1"/>
</dbReference>
<dbReference type="NCBIfam" id="NF007144">
    <property type="entry name" value="PRK09585.2-3"/>
    <property type="match status" value="1"/>
</dbReference>
<keyword evidence="1" id="KW-0808">Transferase</keyword>
<evidence type="ECO:0000313" key="2">
    <source>
        <dbReference type="Proteomes" id="UP000184522"/>
    </source>
</evidence>
<dbReference type="Proteomes" id="UP000184522">
    <property type="component" value="Unassembled WGS sequence"/>
</dbReference>
<dbReference type="GO" id="GO:0016773">
    <property type="term" value="F:phosphotransferase activity, alcohol group as acceptor"/>
    <property type="evidence" value="ECO:0007669"/>
    <property type="project" value="InterPro"/>
</dbReference>
<organism evidence="1 2">
    <name type="scientific">Winogradskyella jejuensis</name>
    <dbReference type="NCBI Taxonomy" id="1089305"/>
    <lineage>
        <taxon>Bacteria</taxon>
        <taxon>Pseudomonadati</taxon>
        <taxon>Bacteroidota</taxon>
        <taxon>Flavobacteriia</taxon>
        <taxon>Flavobacteriales</taxon>
        <taxon>Flavobacteriaceae</taxon>
        <taxon>Winogradskyella</taxon>
    </lineage>
</organism>
<dbReference type="GO" id="GO:0016301">
    <property type="term" value="F:kinase activity"/>
    <property type="evidence" value="ECO:0007669"/>
    <property type="project" value="UniProtKB-KW"/>
</dbReference>
<dbReference type="GO" id="GO:0009254">
    <property type="term" value="P:peptidoglycan turnover"/>
    <property type="evidence" value="ECO:0007669"/>
    <property type="project" value="InterPro"/>
</dbReference>
<accession>A0A1M5REK3</accession>
<protein>
    <submittedName>
        <fullName evidence="1">Anhydro-N-acetylmuramic acid kinase</fullName>
    </submittedName>
</protein>
<proteinExistence type="predicted"/>
<keyword evidence="1" id="KW-0418">Kinase</keyword>
<dbReference type="Gene3D" id="3.30.420.40">
    <property type="match status" value="2"/>
</dbReference>
<sequence>MDNLNFTYMLTKSYNVVSVMSGTSLDGIDLLYAKFLFFGQLQFEILDFETVKYPRIWYEKLKTLTQYSKDELKTIDDEYSVYLAEKISEFIIKRDIRDIDFVASHGHTALHNPEDGYTCQIGNQQILADKIGKKVICDFRVQDVNLGGQGAPLVPIGDKLLFSEYDFCVNLGGFANISFDKNRERIAFDICPVNIVLNYFVSSIGIEYDDKGKISKSGLINSELLKNLNALPFYNLNPPKSLGLEWVQQEVMPLIERFDIKTKDLLRTFVEHAAIQISKYLDNPNSKVLITGGGAYNLFLIERIKALSEAEIIIPDKAIIEYKEALIFGLLGVLKDRNEINCLKSVTGAKKDHSSGVIFHPKINV</sequence>
<dbReference type="STRING" id="1089305.SAMN05444148_1559"/>
<dbReference type="EMBL" id="FQWS01000002">
    <property type="protein sequence ID" value="SHH24459.1"/>
    <property type="molecule type" value="Genomic_DNA"/>
</dbReference>
<dbReference type="InterPro" id="IPR043129">
    <property type="entry name" value="ATPase_NBD"/>
</dbReference>
<reference evidence="2" key="1">
    <citation type="submission" date="2016-11" db="EMBL/GenBank/DDBJ databases">
        <authorList>
            <person name="Varghese N."/>
            <person name="Submissions S."/>
        </authorList>
    </citation>
    <scope>NUCLEOTIDE SEQUENCE [LARGE SCALE GENOMIC DNA]</scope>
    <source>
        <strain evidence="2">DSM 25330</strain>
    </source>
</reference>
<dbReference type="PANTHER" id="PTHR30605">
    <property type="entry name" value="ANHYDRO-N-ACETYLMURAMIC ACID KINASE"/>
    <property type="match status" value="1"/>
</dbReference>
<dbReference type="GO" id="GO:0006040">
    <property type="term" value="P:amino sugar metabolic process"/>
    <property type="evidence" value="ECO:0007669"/>
    <property type="project" value="InterPro"/>
</dbReference>
<gene>
    <name evidence="1" type="ORF">SAMN05444148_1559</name>
</gene>
<dbReference type="InterPro" id="IPR005338">
    <property type="entry name" value="Anhydro_N_Ac-Mur_kinase"/>
</dbReference>
<dbReference type="PANTHER" id="PTHR30605:SF0">
    <property type="entry name" value="ANHYDRO-N-ACETYLMURAMIC ACID KINASE"/>
    <property type="match status" value="1"/>
</dbReference>
<name>A0A1M5REK3_9FLAO</name>
<evidence type="ECO:0000313" key="1">
    <source>
        <dbReference type="EMBL" id="SHH24459.1"/>
    </source>
</evidence>
<dbReference type="GO" id="GO:0005524">
    <property type="term" value="F:ATP binding"/>
    <property type="evidence" value="ECO:0007669"/>
    <property type="project" value="InterPro"/>
</dbReference>